<gene>
    <name evidence="5" type="ORF">SAMN04487958_11067</name>
</gene>
<dbReference type="SUPFAM" id="SSF55073">
    <property type="entry name" value="Nucleotide cyclase"/>
    <property type="match status" value="1"/>
</dbReference>
<evidence type="ECO:0000259" key="3">
    <source>
        <dbReference type="PROSITE" id="PS50883"/>
    </source>
</evidence>
<dbReference type="Proteomes" id="UP000198505">
    <property type="component" value="Unassembled WGS sequence"/>
</dbReference>
<keyword evidence="6" id="KW-1185">Reference proteome</keyword>
<dbReference type="Pfam" id="PF00990">
    <property type="entry name" value="GGDEF"/>
    <property type="match status" value="1"/>
</dbReference>
<dbReference type="STRING" id="416874.SAMN04487958_11067"/>
<dbReference type="PROSITE" id="PS50883">
    <property type="entry name" value="EAL"/>
    <property type="match status" value="1"/>
</dbReference>
<proteinExistence type="predicted"/>
<dbReference type="SMART" id="SM00052">
    <property type="entry name" value="EAL"/>
    <property type="match status" value="1"/>
</dbReference>
<accession>A0A1H9VPU1</accession>
<protein>
    <submittedName>
        <fullName evidence="5">PAS domain S-box-containing protein/diguanylate cyclase (GGDEF) domain-containing protein</fullName>
    </submittedName>
</protein>
<dbReference type="NCBIfam" id="TIGR00254">
    <property type="entry name" value="GGDEF"/>
    <property type="match status" value="1"/>
</dbReference>
<dbReference type="CDD" id="cd00130">
    <property type="entry name" value="PAS"/>
    <property type="match status" value="1"/>
</dbReference>
<reference evidence="6" key="1">
    <citation type="submission" date="2016-10" db="EMBL/GenBank/DDBJ databases">
        <authorList>
            <person name="Varghese N."/>
            <person name="Submissions S."/>
        </authorList>
    </citation>
    <scope>NUCLEOTIDE SEQUENCE [LARGE SCALE GENOMIC DNA]</scope>
    <source>
        <strain evidence="6">CGMCC 1.6495</strain>
    </source>
</reference>
<dbReference type="CDD" id="cd01948">
    <property type="entry name" value="EAL"/>
    <property type="match status" value="1"/>
</dbReference>
<dbReference type="InterPro" id="IPR035965">
    <property type="entry name" value="PAS-like_dom_sf"/>
</dbReference>
<dbReference type="NCBIfam" id="TIGR00229">
    <property type="entry name" value="sensory_box"/>
    <property type="match status" value="1"/>
</dbReference>
<dbReference type="InterPro" id="IPR013767">
    <property type="entry name" value="PAS_fold"/>
</dbReference>
<name>A0A1H9VPU1_9GAMM</name>
<dbReference type="InterPro" id="IPR000014">
    <property type="entry name" value="PAS"/>
</dbReference>
<dbReference type="CDD" id="cd01949">
    <property type="entry name" value="GGDEF"/>
    <property type="match status" value="1"/>
</dbReference>
<dbReference type="InterPro" id="IPR043128">
    <property type="entry name" value="Rev_trsase/Diguanyl_cyclase"/>
</dbReference>
<dbReference type="SUPFAM" id="SSF141868">
    <property type="entry name" value="EAL domain-like"/>
    <property type="match status" value="1"/>
</dbReference>
<organism evidence="5 6">
    <name type="scientific">Vreelandella subterranea</name>
    <dbReference type="NCBI Taxonomy" id="416874"/>
    <lineage>
        <taxon>Bacteria</taxon>
        <taxon>Pseudomonadati</taxon>
        <taxon>Pseudomonadota</taxon>
        <taxon>Gammaproteobacteria</taxon>
        <taxon>Oceanospirillales</taxon>
        <taxon>Halomonadaceae</taxon>
        <taxon>Vreelandella</taxon>
    </lineage>
</organism>
<dbReference type="GO" id="GO:0006355">
    <property type="term" value="P:regulation of DNA-templated transcription"/>
    <property type="evidence" value="ECO:0007669"/>
    <property type="project" value="InterPro"/>
</dbReference>
<evidence type="ECO:0000259" key="4">
    <source>
        <dbReference type="PROSITE" id="PS50887"/>
    </source>
</evidence>
<dbReference type="InterPro" id="IPR029787">
    <property type="entry name" value="Nucleotide_cyclase"/>
</dbReference>
<sequence length="621" mass="68192">MSWGVIMQSGSSQKGGIQALENIVEEQHPDTRLRDAETALQATTEWAQATLNSIGDAVVTTDLECRVTYMNRVAEKLTGWPHLEALGKPLVEVLKLFDGQTLKAAPNPAQRAMEENRTVGLAMDCVLVRYDGSQLEIEDSAAPIHDRNGYVTGAVIVFHDADHSPTQCAKLAYQAQHDDLTGLANRVLLSERLSRAIGLAKRNQHQVALIYLDLDAFKPINDLLGHAIGDCILKEVASRLSDCTRATDTVCRQGGDEFVVLLSEIEKPQDAARIAEKILAALAQPYKIDIHWLNITTSIGISLYPDDGIDGPTLLNNADTAMYHAKNSGANHYRMFRADMAAVIVRYSHIESQLQLALASNALFIDFQPKIDIATGYLCSAEALVRWRNPSLGLMPPSAFLPVATACGLIVPIGQWVLSETCRQLKAWREEGIDIVPIAVNISAVELRDNTLPARIAAILAETRIEAHYLELEVAESSLMHHFSEESKLTLKALRQMGIRIAIDDFGAGSASLKQLRCFPIDTLNIDACFVHDMLDNPRSASFMKALINLGQNLALRVIAKGVETQLQLDQLKAEGCNGAQGFLFNQPLSSSDFRALLLSDQLGQVSRYRLPTTSPEANRW</sequence>
<dbReference type="Pfam" id="PF00989">
    <property type="entry name" value="PAS"/>
    <property type="match status" value="1"/>
</dbReference>
<dbReference type="PANTHER" id="PTHR44757">
    <property type="entry name" value="DIGUANYLATE CYCLASE DGCP"/>
    <property type="match status" value="1"/>
</dbReference>
<dbReference type="InterPro" id="IPR052155">
    <property type="entry name" value="Biofilm_reg_signaling"/>
</dbReference>
<dbReference type="AlphaFoldDB" id="A0A1H9VPU1"/>
<comment type="cofactor">
    <cofactor evidence="1">
        <name>Mg(2+)</name>
        <dbReference type="ChEBI" id="CHEBI:18420"/>
    </cofactor>
</comment>
<dbReference type="SUPFAM" id="SSF55785">
    <property type="entry name" value="PYP-like sensor domain (PAS domain)"/>
    <property type="match status" value="1"/>
</dbReference>
<evidence type="ECO:0000313" key="6">
    <source>
        <dbReference type="Proteomes" id="UP000198505"/>
    </source>
</evidence>
<dbReference type="SMART" id="SM00267">
    <property type="entry name" value="GGDEF"/>
    <property type="match status" value="1"/>
</dbReference>
<dbReference type="Gene3D" id="3.30.450.20">
    <property type="entry name" value="PAS domain"/>
    <property type="match status" value="1"/>
</dbReference>
<evidence type="ECO:0000256" key="1">
    <source>
        <dbReference type="ARBA" id="ARBA00001946"/>
    </source>
</evidence>
<dbReference type="Gene3D" id="3.30.70.270">
    <property type="match status" value="1"/>
</dbReference>
<dbReference type="FunFam" id="3.30.70.270:FF:000001">
    <property type="entry name" value="Diguanylate cyclase domain protein"/>
    <property type="match status" value="1"/>
</dbReference>
<dbReference type="InterPro" id="IPR001633">
    <property type="entry name" value="EAL_dom"/>
</dbReference>
<dbReference type="InterPro" id="IPR035919">
    <property type="entry name" value="EAL_sf"/>
</dbReference>
<dbReference type="EMBL" id="FOGS01000010">
    <property type="protein sequence ID" value="SES23568.1"/>
    <property type="molecule type" value="Genomic_DNA"/>
</dbReference>
<dbReference type="PROSITE" id="PS50887">
    <property type="entry name" value="GGDEF"/>
    <property type="match status" value="1"/>
</dbReference>
<dbReference type="InterPro" id="IPR000160">
    <property type="entry name" value="GGDEF_dom"/>
</dbReference>
<evidence type="ECO:0000259" key="2">
    <source>
        <dbReference type="PROSITE" id="PS50112"/>
    </source>
</evidence>
<dbReference type="PANTHER" id="PTHR44757:SF2">
    <property type="entry name" value="BIOFILM ARCHITECTURE MAINTENANCE PROTEIN MBAA"/>
    <property type="match status" value="1"/>
</dbReference>
<feature type="domain" description="EAL" evidence="3">
    <location>
        <begin position="347"/>
        <end position="602"/>
    </location>
</feature>
<evidence type="ECO:0000313" key="5">
    <source>
        <dbReference type="EMBL" id="SES23568.1"/>
    </source>
</evidence>
<feature type="domain" description="PAS" evidence="2">
    <location>
        <begin position="43"/>
        <end position="116"/>
    </location>
</feature>
<dbReference type="GO" id="GO:0003824">
    <property type="term" value="F:catalytic activity"/>
    <property type="evidence" value="ECO:0007669"/>
    <property type="project" value="UniProtKB-ARBA"/>
</dbReference>
<dbReference type="Gene3D" id="3.20.20.450">
    <property type="entry name" value="EAL domain"/>
    <property type="match status" value="1"/>
</dbReference>
<dbReference type="Pfam" id="PF00563">
    <property type="entry name" value="EAL"/>
    <property type="match status" value="1"/>
</dbReference>
<dbReference type="PROSITE" id="PS50112">
    <property type="entry name" value="PAS"/>
    <property type="match status" value="1"/>
</dbReference>
<dbReference type="RefSeq" id="WP_092829048.1">
    <property type="nucleotide sequence ID" value="NZ_FOGS01000010.1"/>
</dbReference>
<feature type="domain" description="GGDEF" evidence="4">
    <location>
        <begin position="205"/>
        <end position="338"/>
    </location>
</feature>
<dbReference type="SMART" id="SM00091">
    <property type="entry name" value="PAS"/>
    <property type="match status" value="1"/>
</dbReference>